<dbReference type="SUPFAM" id="SSF55718">
    <property type="entry name" value="SCP-like"/>
    <property type="match status" value="1"/>
</dbReference>
<keyword evidence="2" id="KW-0808">Transferase</keyword>
<dbReference type="Proteomes" id="UP000181884">
    <property type="component" value="Unassembled WGS sequence"/>
</dbReference>
<dbReference type="PANTHER" id="PTHR37817">
    <property type="entry name" value="N-ACETYLTRANSFERASE EIS"/>
    <property type="match status" value="1"/>
</dbReference>
<evidence type="ECO:0000313" key="2">
    <source>
        <dbReference type="EMBL" id="OJG19788.1"/>
    </source>
</evidence>
<dbReference type="Pfam" id="PF13530">
    <property type="entry name" value="SCP2_2"/>
    <property type="match status" value="1"/>
</dbReference>
<dbReference type="GO" id="GO:0030649">
    <property type="term" value="P:aminoglycoside antibiotic catabolic process"/>
    <property type="evidence" value="ECO:0007669"/>
    <property type="project" value="TreeGrafter"/>
</dbReference>
<sequence>MTSDKIRQELVLRPVEEKDVKQFNELLTYVFQFTEQDLEESGYESKRELIKSKQPILELSEVFGWFHQDQLVSQIAIYPCEVNIHGSLYKMGGVTGVGTYPEYANMGLMNDLIKRALAKMRDSQQWISYLYPYSIPYYRRKGWEIMSDKLSFKIRDTQLPKTVEVGGMVERQPVDHEDVFTVYAKFARENHGALIRSEFNWEEYWRFENEEERTAAIYYDQKGVPQGVLFYWVAEEIFHVKEMFYLNQEARNGLWNFISAHFSMVYWVEGDIYKNEPLAFLLDDSQIKEQIEPYFMARIVDVEEFLKAYPFVPGERPFHFVVTDSQAEWNNGPFALSWQDGALQVTRETLGEPVYLSIQTLTCLLMNYRRASYLARIERLQTNKATLKLLEAICPDQEAYFSDYF</sequence>
<dbReference type="GO" id="GO:0034069">
    <property type="term" value="F:aminoglycoside N-acetyltransferase activity"/>
    <property type="evidence" value="ECO:0007669"/>
    <property type="project" value="TreeGrafter"/>
</dbReference>
<dbReference type="EMBL" id="JXKH01000001">
    <property type="protein sequence ID" value="OJG19788.1"/>
    <property type="molecule type" value="Genomic_DNA"/>
</dbReference>
<dbReference type="InterPro" id="IPR041380">
    <property type="entry name" value="Acetyltransf_17"/>
</dbReference>
<accession>A0A1L8RJ60</accession>
<reference evidence="2 3" key="1">
    <citation type="submission" date="2014-12" db="EMBL/GenBank/DDBJ databases">
        <title>Draft genome sequences of 29 type strains of Enterococci.</title>
        <authorList>
            <person name="Zhong Z."/>
            <person name="Sun Z."/>
            <person name="Liu W."/>
            <person name="Zhang W."/>
            <person name="Zhang H."/>
        </authorList>
    </citation>
    <scope>NUCLEOTIDE SEQUENCE [LARGE SCALE GENOMIC DNA]</scope>
    <source>
        <strain evidence="2 3">DSM 17029</strain>
    </source>
</reference>
<evidence type="ECO:0000259" key="1">
    <source>
        <dbReference type="PROSITE" id="PS51186"/>
    </source>
</evidence>
<name>A0A1L8RJ60_9ENTE</name>
<dbReference type="InterPro" id="IPR036527">
    <property type="entry name" value="SCP2_sterol-bd_dom_sf"/>
</dbReference>
<dbReference type="STRING" id="214095.RU97_GL000021"/>
<protein>
    <submittedName>
        <fullName evidence="2">GNAT family acetyltransferase</fullName>
    </submittedName>
</protein>
<proteinExistence type="predicted"/>
<dbReference type="PANTHER" id="PTHR37817:SF1">
    <property type="entry name" value="N-ACETYLTRANSFERASE EIS"/>
    <property type="match status" value="1"/>
</dbReference>
<organism evidence="2 3">
    <name type="scientific">Enterococcus canis</name>
    <dbReference type="NCBI Taxonomy" id="214095"/>
    <lineage>
        <taxon>Bacteria</taxon>
        <taxon>Bacillati</taxon>
        <taxon>Bacillota</taxon>
        <taxon>Bacilli</taxon>
        <taxon>Lactobacillales</taxon>
        <taxon>Enterococcaceae</taxon>
        <taxon>Enterococcus</taxon>
    </lineage>
</organism>
<dbReference type="SUPFAM" id="SSF55729">
    <property type="entry name" value="Acyl-CoA N-acyltransferases (Nat)"/>
    <property type="match status" value="1"/>
</dbReference>
<keyword evidence="3" id="KW-1185">Reference proteome</keyword>
<comment type="caution">
    <text evidence="2">The sequence shown here is derived from an EMBL/GenBank/DDBJ whole genome shotgun (WGS) entry which is preliminary data.</text>
</comment>
<dbReference type="Gene3D" id="3.40.630.30">
    <property type="match status" value="2"/>
</dbReference>
<gene>
    <name evidence="2" type="ORF">RU97_GL000021</name>
</gene>
<dbReference type="Pfam" id="PF17668">
    <property type="entry name" value="Acetyltransf_17"/>
    <property type="match status" value="1"/>
</dbReference>
<dbReference type="Pfam" id="PF13527">
    <property type="entry name" value="Acetyltransf_9"/>
    <property type="match status" value="1"/>
</dbReference>
<dbReference type="InterPro" id="IPR025559">
    <property type="entry name" value="Eis_dom"/>
</dbReference>
<dbReference type="PROSITE" id="PS51186">
    <property type="entry name" value="GNAT"/>
    <property type="match status" value="1"/>
</dbReference>
<dbReference type="AlphaFoldDB" id="A0A1L8RJ60"/>
<dbReference type="RefSeq" id="WP_067391194.1">
    <property type="nucleotide sequence ID" value="NZ_JXKH01000001.1"/>
</dbReference>
<dbReference type="InterPro" id="IPR000182">
    <property type="entry name" value="GNAT_dom"/>
</dbReference>
<feature type="domain" description="N-acetyltransferase" evidence="1">
    <location>
        <begin position="10"/>
        <end position="164"/>
    </location>
</feature>
<evidence type="ECO:0000313" key="3">
    <source>
        <dbReference type="Proteomes" id="UP000181884"/>
    </source>
</evidence>
<dbReference type="InterPro" id="IPR016181">
    <property type="entry name" value="Acyl_CoA_acyltransferase"/>
</dbReference>
<dbReference type="InterPro" id="IPR051554">
    <property type="entry name" value="Acetyltransferase_Eis"/>
</dbReference>
<dbReference type="Gene3D" id="3.30.1050.10">
    <property type="entry name" value="SCP2 sterol-binding domain"/>
    <property type="match status" value="1"/>
</dbReference>